<evidence type="ECO:0000256" key="6">
    <source>
        <dbReference type="ARBA" id="ARBA00023157"/>
    </source>
</evidence>
<reference evidence="13" key="1">
    <citation type="thesis" date="2021" institute="BYU ScholarsArchive" country="Provo, UT, USA">
        <title>Applications of and Algorithms for Genome Assembly and Genomic Analyses with an Emphasis on Marine Teleosts.</title>
        <authorList>
            <person name="Pickett B.D."/>
        </authorList>
    </citation>
    <scope>NUCLEOTIDE SEQUENCE</scope>
    <source>
        <strain evidence="13">HI-2016</strain>
    </source>
</reference>
<feature type="domain" description="G-protein coupled receptors family 1 profile" evidence="12">
    <location>
        <begin position="129"/>
        <end position="384"/>
    </location>
</feature>
<dbReference type="Gene3D" id="1.20.1070.10">
    <property type="entry name" value="Rhodopsin 7-helix transmembrane proteins"/>
    <property type="match status" value="1"/>
</dbReference>
<feature type="transmembrane region" description="Helical" evidence="11">
    <location>
        <begin position="117"/>
        <end position="138"/>
    </location>
</feature>
<keyword evidence="7 10" id="KW-0675">Receptor</keyword>
<proteinExistence type="inferred from homology"/>
<dbReference type="GO" id="GO:0007204">
    <property type="term" value="P:positive regulation of cytosolic calcium ion concentration"/>
    <property type="evidence" value="ECO:0007669"/>
    <property type="project" value="TreeGrafter"/>
</dbReference>
<evidence type="ECO:0000256" key="4">
    <source>
        <dbReference type="ARBA" id="ARBA00023040"/>
    </source>
</evidence>
<evidence type="ECO:0000256" key="7">
    <source>
        <dbReference type="ARBA" id="ARBA00023170"/>
    </source>
</evidence>
<keyword evidence="9 10" id="KW-0807">Transducer</keyword>
<comment type="similarity">
    <text evidence="10">Belongs to the G-protein coupled receptor 1 family.</text>
</comment>
<dbReference type="InterPro" id="IPR050119">
    <property type="entry name" value="CCR1-9-like"/>
</dbReference>
<evidence type="ECO:0000256" key="8">
    <source>
        <dbReference type="ARBA" id="ARBA00023180"/>
    </source>
</evidence>
<comment type="subcellular location">
    <subcellularLocation>
        <location evidence="1">Membrane</location>
        <topology evidence="1">Multi-pass membrane protein</topology>
    </subcellularLocation>
</comment>
<dbReference type="InterPro" id="IPR000248">
    <property type="entry name" value="ATII_rcpt"/>
</dbReference>
<evidence type="ECO:0000256" key="1">
    <source>
        <dbReference type="ARBA" id="ARBA00004141"/>
    </source>
</evidence>
<dbReference type="PROSITE" id="PS50262">
    <property type="entry name" value="G_PROTEIN_RECEP_F1_2"/>
    <property type="match status" value="1"/>
</dbReference>
<dbReference type="Pfam" id="PF00001">
    <property type="entry name" value="7tm_1"/>
    <property type="match status" value="1"/>
</dbReference>
<feature type="non-terminal residue" evidence="13">
    <location>
        <position position="1"/>
    </location>
</feature>
<dbReference type="Proteomes" id="UP000824540">
    <property type="component" value="Unassembled WGS sequence"/>
</dbReference>
<feature type="transmembrane region" description="Helical" evidence="11">
    <location>
        <begin position="283"/>
        <end position="300"/>
    </location>
</feature>
<evidence type="ECO:0000256" key="10">
    <source>
        <dbReference type="RuleBase" id="RU000688"/>
    </source>
</evidence>
<keyword evidence="2 10" id="KW-0812">Transmembrane</keyword>
<protein>
    <recommendedName>
        <fullName evidence="12">G-protein coupled receptors family 1 profile domain-containing protein</fullName>
    </recommendedName>
</protein>
<dbReference type="EMBL" id="JAFBMS010000033">
    <property type="protein sequence ID" value="KAG9341670.1"/>
    <property type="molecule type" value="Genomic_DNA"/>
</dbReference>
<evidence type="ECO:0000256" key="2">
    <source>
        <dbReference type="ARBA" id="ARBA00022692"/>
    </source>
</evidence>
<feature type="transmembrane region" description="Helical" evidence="11">
    <location>
        <begin position="150"/>
        <end position="172"/>
    </location>
</feature>
<evidence type="ECO:0000256" key="9">
    <source>
        <dbReference type="ARBA" id="ARBA00023224"/>
    </source>
</evidence>
<dbReference type="InterPro" id="IPR017452">
    <property type="entry name" value="GPCR_Rhodpsn_7TM"/>
</dbReference>
<evidence type="ECO:0000313" key="13">
    <source>
        <dbReference type="EMBL" id="KAG9341670.1"/>
    </source>
</evidence>
<keyword evidence="14" id="KW-1185">Reference proteome</keyword>
<feature type="transmembrane region" description="Helical" evidence="11">
    <location>
        <begin position="178"/>
        <end position="208"/>
    </location>
</feature>
<dbReference type="SUPFAM" id="SSF81321">
    <property type="entry name" value="Family A G protein-coupled receptor-like"/>
    <property type="match status" value="1"/>
</dbReference>
<name>A0A8T2NR69_9TELE</name>
<dbReference type="GO" id="GO:0006955">
    <property type="term" value="P:immune response"/>
    <property type="evidence" value="ECO:0007669"/>
    <property type="project" value="TreeGrafter"/>
</dbReference>
<dbReference type="OrthoDB" id="8804420at2759"/>
<gene>
    <name evidence="13" type="ORF">JZ751_018734</name>
</gene>
<evidence type="ECO:0000259" key="12">
    <source>
        <dbReference type="PROSITE" id="PS50262"/>
    </source>
</evidence>
<feature type="transmembrane region" description="Helical" evidence="11">
    <location>
        <begin position="364"/>
        <end position="387"/>
    </location>
</feature>
<dbReference type="GO" id="GO:0016493">
    <property type="term" value="F:C-C chemokine receptor activity"/>
    <property type="evidence" value="ECO:0007669"/>
    <property type="project" value="TreeGrafter"/>
</dbReference>
<dbReference type="GO" id="GO:0009897">
    <property type="term" value="C:external side of plasma membrane"/>
    <property type="evidence" value="ECO:0007669"/>
    <property type="project" value="TreeGrafter"/>
</dbReference>
<organism evidence="13 14">
    <name type="scientific">Albula glossodonta</name>
    <name type="common">roundjaw bonefish</name>
    <dbReference type="NCBI Taxonomy" id="121402"/>
    <lineage>
        <taxon>Eukaryota</taxon>
        <taxon>Metazoa</taxon>
        <taxon>Chordata</taxon>
        <taxon>Craniata</taxon>
        <taxon>Vertebrata</taxon>
        <taxon>Euteleostomi</taxon>
        <taxon>Actinopterygii</taxon>
        <taxon>Neopterygii</taxon>
        <taxon>Teleostei</taxon>
        <taxon>Albuliformes</taxon>
        <taxon>Albulidae</taxon>
        <taxon>Albula</taxon>
    </lineage>
</organism>
<keyword evidence="3 11" id="KW-1133">Transmembrane helix</keyword>
<dbReference type="PANTHER" id="PTHR10489">
    <property type="entry name" value="CELL ADHESION MOLECULE"/>
    <property type="match status" value="1"/>
</dbReference>
<accession>A0A8T2NR69</accession>
<dbReference type="InterPro" id="IPR000276">
    <property type="entry name" value="GPCR_Rhodpsn"/>
</dbReference>
<dbReference type="PRINTS" id="PR00241">
    <property type="entry name" value="ANGIOTENSINR"/>
</dbReference>
<evidence type="ECO:0000313" key="14">
    <source>
        <dbReference type="Proteomes" id="UP000824540"/>
    </source>
</evidence>
<evidence type="ECO:0000256" key="11">
    <source>
        <dbReference type="SAM" id="Phobius"/>
    </source>
</evidence>
<dbReference type="PRINTS" id="PR00237">
    <property type="entry name" value="GPCRRHODOPSN"/>
</dbReference>
<evidence type="ECO:0000256" key="3">
    <source>
        <dbReference type="ARBA" id="ARBA00022989"/>
    </source>
</evidence>
<dbReference type="AlphaFoldDB" id="A0A8T2NR69"/>
<dbReference type="GO" id="GO:0030593">
    <property type="term" value="P:neutrophil chemotaxis"/>
    <property type="evidence" value="ECO:0007669"/>
    <property type="project" value="TreeGrafter"/>
</dbReference>
<dbReference type="PANTHER" id="PTHR10489:SF952">
    <property type="entry name" value="TYPE-2 ANGIOTENSIN II RECEPTOR"/>
    <property type="match status" value="1"/>
</dbReference>
<sequence length="437" mass="48011">MTASRSSVSGTCPALLIYAGESPTGHCLDIREDMKSHCCQSAKEIKTSTSIACAKPGRRTAIRESITHQAMEDQTFTMATALLDSLSAMNESSGEDPAANQSCHAVPLQHQNKLIPAIYSVIFVLGFAGNGLVVCVLCQKASRSTVANTYMLSLALSDLLFLVSLPFWAVYYSQDYQWVFGSLMCKVCGGLLSLNLYASIFFITCMSVDRYLAIVHPFKSQGQRSLCRARVVSCMVWAAACVPTMLTLVFRDTLHVAHMDVTVCGIKYPSDSWETALGLMKNILGFLLPFTIIASCYCSIGKHLLGSPDLKKSTSNLDRVLKLVVAVVVAFFVCWFPFHVLTFLNTLGRLGVTIPCWVQRTIDMALPFTLCLGFSNSAVNPFLYCFVGNHFREQLSSMYEARTASLSQKRGSVSTRLSSFSRKLSDLKDLSPLENSK</sequence>
<dbReference type="GO" id="GO:0019957">
    <property type="term" value="F:C-C chemokine binding"/>
    <property type="evidence" value="ECO:0007669"/>
    <property type="project" value="TreeGrafter"/>
</dbReference>
<comment type="caution">
    <text evidence="13">The sequence shown here is derived from an EMBL/GenBank/DDBJ whole genome shotgun (WGS) entry which is preliminary data.</text>
</comment>
<evidence type="ECO:0000256" key="5">
    <source>
        <dbReference type="ARBA" id="ARBA00023136"/>
    </source>
</evidence>
<feature type="transmembrane region" description="Helical" evidence="11">
    <location>
        <begin position="320"/>
        <end position="344"/>
    </location>
</feature>
<dbReference type="GO" id="GO:0019722">
    <property type="term" value="P:calcium-mediated signaling"/>
    <property type="evidence" value="ECO:0007669"/>
    <property type="project" value="TreeGrafter"/>
</dbReference>
<feature type="transmembrane region" description="Helical" evidence="11">
    <location>
        <begin position="229"/>
        <end position="250"/>
    </location>
</feature>
<keyword evidence="5 11" id="KW-0472">Membrane</keyword>
<keyword evidence="8" id="KW-0325">Glycoprotein</keyword>
<keyword evidence="4 10" id="KW-0297">G-protein coupled receptor</keyword>
<dbReference type="PROSITE" id="PS00237">
    <property type="entry name" value="G_PROTEIN_RECEP_F1_1"/>
    <property type="match status" value="1"/>
</dbReference>
<keyword evidence="6" id="KW-1015">Disulfide bond</keyword>